<dbReference type="RefSeq" id="WP_144320314.1">
    <property type="nucleotide sequence ID" value="NZ_CP040916.1"/>
</dbReference>
<protein>
    <submittedName>
        <fullName evidence="5">Uncharacterized protein</fullName>
    </submittedName>
</protein>
<proteinExistence type="predicted"/>
<feature type="region of interest" description="Disordered" evidence="1">
    <location>
        <begin position="191"/>
        <end position="222"/>
    </location>
</feature>
<feature type="compositionally biased region" description="Basic and acidic residues" evidence="1">
    <location>
        <begin position="207"/>
        <end position="218"/>
    </location>
</feature>
<dbReference type="InterPro" id="IPR045450">
    <property type="entry name" value="VMAP_C"/>
</dbReference>
<dbReference type="AlphaFoldDB" id="A0A516RBH1"/>
<evidence type="ECO:0000313" key="6">
    <source>
        <dbReference type="Proteomes" id="UP000316806"/>
    </source>
</evidence>
<feature type="domain" description="vWA-MoxR associated protein C-terminal" evidence="4">
    <location>
        <begin position="293"/>
        <end position="522"/>
    </location>
</feature>
<feature type="domain" description="Effector-associated" evidence="3">
    <location>
        <begin position="13"/>
        <end position="92"/>
    </location>
</feature>
<evidence type="ECO:0000259" key="2">
    <source>
        <dbReference type="Pfam" id="PF19916"/>
    </source>
</evidence>
<evidence type="ECO:0000259" key="3">
    <source>
        <dbReference type="Pfam" id="PF19956"/>
    </source>
</evidence>
<dbReference type="InterPro" id="IPR045431">
    <property type="entry name" value="EAD2"/>
</dbReference>
<accession>A0A516RBH1</accession>
<dbReference type="InterPro" id="IPR045555">
    <property type="entry name" value="VMAP-M0"/>
</dbReference>
<dbReference type="Pfam" id="PF19956">
    <property type="entry name" value="EAD2"/>
    <property type="match status" value="1"/>
</dbReference>
<dbReference type="EMBL" id="CP040916">
    <property type="protein sequence ID" value="QDQ13000.1"/>
    <property type="molecule type" value="Genomic_DNA"/>
</dbReference>
<sequence length="541" mass="58298">MTQAWGPPKIVLDALDGVPAFDETATLRECTRMVGRALGATVTVPDSVRRRTYLSSLLMAVLEYADGLQVLGGIVELLEGNTRYTERVRTAIAVAEVPLFPPEDWSRLMEALGGLEVLDIAGAYQEVMRYHADPLPAHCTEPWLAVVHAATLNARPGELPPCVLLVEHLARYAKGQQQHDLLGWATEHRARPESYGDGPALSAAAARSERGRPPRPKDVTAVPAIPARSGDSALPVAAGAESGLLGRGVRTAAPAPAPPVRAVGQEPVWAPSACLLIRLRPLPDPDHEDERLLSYWWQIEGPEPYPVRGGDLRVDVAGLPEQVKSLVEEAETGWAYFCKEDLTLEFVLPRELLGLPVERWAKKGFHGADGSLGEDHPVLLRSLERMERTDTHGRWARRWDALLTGCAGPVHWFPDDGRSRLLSDPRRVMVVLSDPPGGTGGRGSGVDELAESLRAGVPIVVWDRRGGIDPVFRGELADLAARTGIHQLPDAVRSLRIEAKSGDAAEGDSTLGRHAALLWDDPYRLPGGGGAMADSSAQGGG</sequence>
<evidence type="ECO:0000259" key="4">
    <source>
        <dbReference type="Pfam" id="PF20028"/>
    </source>
</evidence>
<dbReference type="Pfam" id="PF19916">
    <property type="entry name" value="VMAP-M0"/>
    <property type="match status" value="1"/>
</dbReference>
<reference evidence="5 6" key="1">
    <citation type="journal article" date="2019" name="J. Ind. Microbiol. Biotechnol.">
        <title>The complete genomic sequence of Streptomyces spectabilis NRRL-2792 and identification of secondary metabolite biosynthetic gene clusters.</title>
        <authorList>
            <person name="Sinha A."/>
            <person name="Phillips-Salemka S."/>
            <person name="Niraula T.A."/>
            <person name="Short K.A."/>
            <person name="Niraula N.P."/>
        </authorList>
    </citation>
    <scope>NUCLEOTIDE SEQUENCE [LARGE SCALE GENOMIC DNA]</scope>
    <source>
        <strain evidence="5 6">NRRL 2792</strain>
    </source>
</reference>
<evidence type="ECO:0000313" key="5">
    <source>
        <dbReference type="EMBL" id="QDQ13000.1"/>
    </source>
</evidence>
<evidence type="ECO:0000256" key="1">
    <source>
        <dbReference type="SAM" id="MobiDB-lite"/>
    </source>
</evidence>
<gene>
    <name evidence="5" type="ORF">FH965_22540</name>
</gene>
<organism evidence="5 6">
    <name type="scientific">Streptomyces spectabilis</name>
    <dbReference type="NCBI Taxonomy" id="68270"/>
    <lineage>
        <taxon>Bacteria</taxon>
        <taxon>Bacillati</taxon>
        <taxon>Actinomycetota</taxon>
        <taxon>Actinomycetes</taxon>
        <taxon>Kitasatosporales</taxon>
        <taxon>Streptomycetaceae</taxon>
        <taxon>Streptomyces</taxon>
    </lineage>
</organism>
<dbReference type="Proteomes" id="UP000316806">
    <property type="component" value="Chromosome"/>
</dbReference>
<name>A0A516RBH1_STRST</name>
<dbReference type="Pfam" id="PF20028">
    <property type="entry name" value="VMAP-C"/>
    <property type="match status" value="1"/>
</dbReference>
<feature type="domain" description="vWA-MoxR associated protein middle region 0" evidence="2">
    <location>
        <begin position="100"/>
        <end position="191"/>
    </location>
</feature>